<reference evidence="3 4" key="1">
    <citation type="submission" date="2016-10" db="EMBL/GenBank/DDBJ databases">
        <title>Genome sequence of the ascomycete fungus Penicillium subrubescens.</title>
        <authorList>
            <person name="De Vries R.P."/>
            <person name="Peng M."/>
            <person name="Dilokpimol A."/>
            <person name="Hilden K."/>
            <person name="Makela M.R."/>
            <person name="Grigoriev I."/>
            <person name="Riley R."/>
            <person name="Granchi Z."/>
        </authorList>
    </citation>
    <scope>NUCLEOTIDE SEQUENCE [LARGE SCALE GENOMIC DNA]</scope>
    <source>
        <strain evidence="3 4">CBS 132785</strain>
    </source>
</reference>
<dbReference type="Proteomes" id="UP000186955">
    <property type="component" value="Unassembled WGS sequence"/>
</dbReference>
<dbReference type="AlphaFoldDB" id="A0A1Q5TH49"/>
<keyword evidence="2" id="KW-0812">Transmembrane</keyword>
<evidence type="ECO:0000256" key="2">
    <source>
        <dbReference type="SAM" id="Phobius"/>
    </source>
</evidence>
<feature type="region of interest" description="Disordered" evidence="1">
    <location>
        <begin position="1"/>
        <end position="27"/>
    </location>
</feature>
<evidence type="ECO:0000313" key="4">
    <source>
        <dbReference type="Proteomes" id="UP000186955"/>
    </source>
</evidence>
<dbReference type="EMBL" id="MNBE01000656">
    <property type="protein sequence ID" value="OKO99531.1"/>
    <property type="molecule type" value="Genomic_DNA"/>
</dbReference>
<comment type="caution">
    <text evidence="3">The sequence shown here is derived from an EMBL/GenBank/DDBJ whole genome shotgun (WGS) entry which is preliminary data.</text>
</comment>
<evidence type="ECO:0000256" key="1">
    <source>
        <dbReference type="SAM" id="MobiDB-lite"/>
    </source>
</evidence>
<name>A0A1Q5TH49_9EURO</name>
<dbReference type="PANTHER" id="PTHR35394:SF5">
    <property type="entry name" value="DUF3176 DOMAIN-CONTAINING PROTEIN"/>
    <property type="match status" value="1"/>
</dbReference>
<keyword evidence="2" id="KW-1133">Transmembrane helix</keyword>
<gene>
    <name evidence="3" type="ORF">PENSUB_8376</name>
</gene>
<dbReference type="STRING" id="1316194.A0A1Q5TH49"/>
<keyword evidence="2" id="KW-0472">Membrane</keyword>
<feature type="transmembrane region" description="Helical" evidence="2">
    <location>
        <begin position="45"/>
        <end position="66"/>
    </location>
</feature>
<evidence type="ECO:0000313" key="3">
    <source>
        <dbReference type="EMBL" id="OKO99531.1"/>
    </source>
</evidence>
<protein>
    <submittedName>
        <fullName evidence="3">Uncharacterized protein</fullName>
    </submittedName>
</protein>
<dbReference type="InterPro" id="IPR021514">
    <property type="entry name" value="DUF3176"/>
</dbReference>
<keyword evidence="4" id="KW-1185">Reference proteome</keyword>
<feature type="transmembrane region" description="Helical" evidence="2">
    <location>
        <begin position="78"/>
        <end position="99"/>
    </location>
</feature>
<dbReference type="PANTHER" id="PTHR35394">
    <property type="entry name" value="DUF3176 DOMAIN-CONTAINING PROTEIN"/>
    <property type="match status" value="1"/>
</dbReference>
<sequence length="135" mass="15262">MDANLLRTPSAEHTTESDDQISTSSDSIQKMKRTRSIETWISDRFVWETLAISASVNLVVAILIILMRFESQPTWKYVSLNSLISWLSTFSKACLLFAVSETLGQLKWVRFASKSRPIQDLRTFDAASRGHYGSA</sequence>
<accession>A0A1Q5TH49</accession>
<dbReference type="Pfam" id="PF11374">
    <property type="entry name" value="DUF3176"/>
    <property type="match status" value="1"/>
</dbReference>
<proteinExistence type="predicted"/>
<organism evidence="3 4">
    <name type="scientific">Penicillium subrubescens</name>
    <dbReference type="NCBI Taxonomy" id="1316194"/>
    <lineage>
        <taxon>Eukaryota</taxon>
        <taxon>Fungi</taxon>
        <taxon>Dikarya</taxon>
        <taxon>Ascomycota</taxon>
        <taxon>Pezizomycotina</taxon>
        <taxon>Eurotiomycetes</taxon>
        <taxon>Eurotiomycetidae</taxon>
        <taxon>Eurotiales</taxon>
        <taxon>Aspergillaceae</taxon>
        <taxon>Penicillium</taxon>
    </lineage>
</organism>